<name>A0A6J7WNK5_9CAUD</name>
<sequence>MFDVFYYGPKPNLFEFERPADSLESAAALTRTGYYWYIYGGNDYSNFDFDYKALPWQSQYIHSWPNQWYQFGGTYLAHRDTVANNEYHFHESLVPAKPNKNKFKVLRDVEFDWSWEPHPLDPPYIYVFGNQWYPGERMPTVEYHAPGATERKYLDYPRATLPERHDNHWHTLVDCEWDYSWVPDPHDPPYIYVFGNQHWTGERSASVEYHVPGATERKFIQDLRAELGTLDIFFLDKGNDTAQTRFEKLQVKYPDIVKVRYINSLLDTIHRCTTRTKTNRFWVISSEYDYTDFDFSWQPEPWQQGMTHVFPSQHQKWSDTFLINKWEFERHEVWAKNLEEFPNLNFVNNQTVYKPDTIYNIYYVDHGNPGSQEQYNRLRNRLSVDIVKTRFVDNYLDTFKRIMATTTTEYVWIVNSICNNDLFDFTWEPEPWQREMIHVFPSDRQDRGDTFRIHVESFKQQMIDLELLDWFNVINYCDDQMVHRKPMPTHRYYTDDLVTEIKNYEFKTPYVLFTNQPDLHMGVAPCLWSKKDRVVMRCSQSGATAIVPRDIKANLRTQIYDYPYIEESKYQVNDYLSAGQFPQLDIVFISNGEPDEQKWYDHTCYMSNSDVKWVRGINGRVAAYQEAARRSETPWFFAVFAKLEVLGGEFDWFWMPDYFQEPKHYIFNARNPVNGLEYGHQGMIAYNKNLVLANNNPGIDFTLTQPHESVPILSGTAHFNQDPWMTWRTAFREVVKLKHFMATEPTVETEHRLNIWCTVAKGDYADDCLRGARDAVAYYNEVGGDYEKLKLSFEWAWLRERFNASKQQ</sequence>
<proteinExistence type="predicted"/>
<gene>
    <name evidence="1" type="ORF">UFOVP190_30</name>
</gene>
<evidence type="ECO:0000313" key="1">
    <source>
        <dbReference type="EMBL" id="CAB5214208.1"/>
    </source>
</evidence>
<accession>A0A6J7WNK5</accession>
<dbReference type="EMBL" id="LR798243">
    <property type="protein sequence ID" value="CAB5214208.1"/>
    <property type="molecule type" value="Genomic_DNA"/>
</dbReference>
<protein>
    <submittedName>
        <fullName evidence="1">Uncharacterized protein</fullName>
    </submittedName>
</protein>
<organism evidence="1">
    <name type="scientific">uncultured Caudovirales phage</name>
    <dbReference type="NCBI Taxonomy" id="2100421"/>
    <lineage>
        <taxon>Viruses</taxon>
        <taxon>Duplodnaviria</taxon>
        <taxon>Heunggongvirae</taxon>
        <taxon>Uroviricota</taxon>
        <taxon>Caudoviricetes</taxon>
        <taxon>Peduoviridae</taxon>
        <taxon>Maltschvirus</taxon>
        <taxon>Maltschvirus maltsch</taxon>
    </lineage>
</organism>
<reference evidence="1" key="1">
    <citation type="submission" date="2020-05" db="EMBL/GenBank/DDBJ databases">
        <authorList>
            <person name="Chiriac C."/>
            <person name="Salcher M."/>
            <person name="Ghai R."/>
            <person name="Kavagutti S V."/>
        </authorList>
    </citation>
    <scope>NUCLEOTIDE SEQUENCE</scope>
</reference>